<proteinExistence type="inferred from homology"/>
<keyword evidence="13" id="KW-1185">Reference proteome</keyword>
<dbReference type="InterPro" id="IPR009056">
    <property type="entry name" value="Cyt_c-like_dom"/>
</dbReference>
<reference evidence="12 13" key="1">
    <citation type="submission" date="2017-05" db="EMBL/GenBank/DDBJ databases">
        <title>Thiocyanate degradation by Thiohalobacter thiocyanaticus FOKN1.</title>
        <authorList>
            <person name="Oshiki M."/>
            <person name="Fukushima T."/>
            <person name="Kawano S."/>
            <person name="Nakagawa J."/>
        </authorList>
    </citation>
    <scope>NUCLEOTIDE SEQUENCE [LARGE SCALE GENOMIC DNA]</scope>
    <source>
        <strain evidence="12 13">FOKN1</strain>
    </source>
</reference>
<dbReference type="Pfam" id="PF03239">
    <property type="entry name" value="FTR1"/>
    <property type="match status" value="1"/>
</dbReference>
<keyword evidence="4 10" id="KW-0812">Transmembrane</keyword>
<dbReference type="Gene3D" id="1.10.760.10">
    <property type="entry name" value="Cytochrome c-like domain"/>
    <property type="match status" value="1"/>
</dbReference>
<dbReference type="Proteomes" id="UP000218765">
    <property type="component" value="Chromosome"/>
</dbReference>
<evidence type="ECO:0000256" key="6">
    <source>
        <dbReference type="ARBA" id="ARBA00022989"/>
    </source>
</evidence>
<evidence type="ECO:0000256" key="9">
    <source>
        <dbReference type="PROSITE-ProRule" id="PRU00433"/>
    </source>
</evidence>
<protein>
    <submittedName>
        <fullName evidence="12">Fe2+/Pb2+ permease</fullName>
    </submittedName>
</protein>
<feature type="transmembrane region" description="Helical" evidence="10">
    <location>
        <begin position="371"/>
        <end position="392"/>
    </location>
</feature>
<evidence type="ECO:0000313" key="13">
    <source>
        <dbReference type="Proteomes" id="UP000218765"/>
    </source>
</evidence>
<feature type="transmembrane region" description="Helical" evidence="10">
    <location>
        <begin position="445"/>
        <end position="468"/>
    </location>
</feature>
<evidence type="ECO:0000256" key="8">
    <source>
        <dbReference type="ARBA" id="ARBA00023136"/>
    </source>
</evidence>
<keyword evidence="6 10" id="KW-1133">Transmembrane helix</keyword>
<dbReference type="GO" id="GO:0020037">
    <property type="term" value="F:heme binding"/>
    <property type="evidence" value="ECO:0007669"/>
    <property type="project" value="InterPro"/>
</dbReference>
<feature type="transmembrane region" description="Helical" evidence="10">
    <location>
        <begin position="330"/>
        <end position="350"/>
    </location>
</feature>
<sequence length="521" mass="56162">MTVVPRRAPDLRRARALFSEHCASCHGVEGRGNGALASGMEPAPTNFQDPERYAQRTLYGLYSTISLGVEDTGMAGYTGQLSEFERWSLAFLVGSLAADKDAVAAGAAAWQQAAGGHPLQSLDTLTTTTPEQAGAVWGAAGRILMAHARTHPEALFADRSPLAFARDQLQASVEAYRGGDRDAAHAAAVSAYLDGFELAEHGLDAVAPELRREIEAAMTAYRGLVRSQLPPARVEAEAQRILEQLDLAAKRLETDTLSNTAAFSGALVILLREGLEALLVVAALAAFLIRTERREGLRYLHLGWVGALLLGGLTWWLSRSLLDFSGASREITEGVAALVAMTVLFYVGFWMHNKTHARQWQRFIQGSVEKALSTGTLWALTGLAFVAVYREVFETILFYQAMWVQADATGQGYMLGGFVAAAGLLAMMGWLILRYSVRLPLRQFFAVTSLFMFMLAIVFAGKGVAALQEAGKLPVDPVSFPRIELLGIYPNLEGLLLQALLALIAIGLIVAGRRQSPAAAG</sequence>
<dbReference type="GO" id="GO:0015093">
    <property type="term" value="F:ferrous iron transmembrane transporter activity"/>
    <property type="evidence" value="ECO:0007669"/>
    <property type="project" value="TreeGrafter"/>
</dbReference>
<dbReference type="GO" id="GO:0009055">
    <property type="term" value="F:electron transfer activity"/>
    <property type="evidence" value="ECO:0007669"/>
    <property type="project" value="InterPro"/>
</dbReference>
<keyword evidence="3 9" id="KW-0349">Heme</keyword>
<dbReference type="GO" id="GO:0033573">
    <property type="term" value="C:high-affinity iron permease complex"/>
    <property type="evidence" value="ECO:0007669"/>
    <property type="project" value="InterPro"/>
</dbReference>
<dbReference type="AlphaFoldDB" id="A0A1Z4VM82"/>
<keyword evidence="5 9" id="KW-0479">Metal-binding</keyword>
<evidence type="ECO:0000313" key="12">
    <source>
        <dbReference type="EMBL" id="BAZ92542.1"/>
    </source>
</evidence>
<comment type="similarity">
    <text evidence="2">Belongs to the oxidase-dependent Fe transporter (OFeT) (TC 9.A.10.1) family.</text>
</comment>
<evidence type="ECO:0000256" key="10">
    <source>
        <dbReference type="SAM" id="Phobius"/>
    </source>
</evidence>
<dbReference type="PROSITE" id="PS51007">
    <property type="entry name" value="CYTC"/>
    <property type="match status" value="1"/>
</dbReference>
<dbReference type="EMBL" id="AP018052">
    <property type="protein sequence ID" value="BAZ92542.1"/>
    <property type="molecule type" value="Genomic_DNA"/>
</dbReference>
<dbReference type="RefSeq" id="WP_096363735.1">
    <property type="nucleotide sequence ID" value="NZ_AP018052.1"/>
</dbReference>
<evidence type="ECO:0000256" key="4">
    <source>
        <dbReference type="ARBA" id="ARBA00022692"/>
    </source>
</evidence>
<feature type="transmembrane region" description="Helical" evidence="10">
    <location>
        <begin position="412"/>
        <end position="433"/>
    </location>
</feature>
<feature type="transmembrane region" description="Helical" evidence="10">
    <location>
        <begin position="261"/>
        <end position="287"/>
    </location>
</feature>
<comment type="subcellular location">
    <subcellularLocation>
        <location evidence="1">Membrane</location>
        <topology evidence="1">Multi-pass membrane protein</topology>
    </subcellularLocation>
</comment>
<feature type="domain" description="Cytochrome c" evidence="11">
    <location>
        <begin position="9"/>
        <end position="97"/>
    </location>
</feature>
<dbReference type="PANTHER" id="PTHR31632:SF2">
    <property type="entry name" value="PLASMA MEMBRANE IRON PERMEASE"/>
    <property type="match status" value="1"/>
</dbReference>
<accession>A0A1Z4VM82</accession>
<organism evidence="12 13">
    <name type="scientific">Thiohalobacter thiocyanaticus</name>
    <dbReference type="NCBI Taxonomy" id="585455"/>
    <lineage>
        <taxon>Bacteria</taxon>
        <taxon>Pseudomonadati</taxon>
        <taxon>Pseudomonadota</taxon>
        <taxon>Gammaproteobacteria</taxon>
        <taxon>Thiohalobacterales</taxon>
        <taxon>Thiohalobacteraceae</taxon>
        <taxon>Thiohalobacter</taxon>
    </lineage>
</organism>
<dbReference type="SUPFAM" id="SSF46626">
    <property type="entry name" value="Cytochrome c"/>
    <property type="match status" value="1"/>
</dbReference>
<feature type="transmembrane region" description="Helical" evidence="10">
    <location>
        <begin position="299"/>
        <end position="318"/>
    </location>
</feature>
<dbReference type="OrthoDB" id="8215804at2"/>
<dbReference type="PANTHER" id="PTHR31632">
    <property type="entry name" value="IRON TRANSPORTER FTH1"/>
    <property type="match status" value="1"/>
</dbReference>
<evidence type="ECO:0000256" key="2">
    <source>
        <dbReference type="ARBA" id="ARBA00008333"/>
    </source>
</evidence>
<evidence type="ECO:0000256" key="3">
    <source>
        <dbReference type="ARBA" id="ARBA00022617"/>
    </source>
</evidence>
<dbReference type="Pfam" id="PF00034">
    <property type="entry name" value="Cytochrom_C"/>
    <property type="match status" value="1"/>
</dbReference>
<dbReference type="KEGG" id="ttc:FOKN1_0137"/>
<name>A0A1Z4VM82_9GAMM</name>
<evidence type="ECO:0000256" key="5">
    <source>
        <dbReference type="ARBA" id="ARBA00022723"/>
    </source>
</evidence>
<dbReference type="InterPro" id="IPR004923">
    <property type="entry name" value="FTR1/Fip1/EfeU"/>
</dbReference>
<gene>
    <name evidence="12" type="ORF">FOKN1_0137</name>
</gene>
<evidence type="ECO:0000256" key="1">
    <source>
        <dbReference type="ARBA" id="ARBA00004141"/>
    </source>
</evidence>
<keyword evidence="8 10" id="KW-0472">Membrane</keyword>
<feature type="transmembrane region" description="Helical" evidence="10">
    <location>
        <begin position="488"/>
        <end position="511"/>
    </location>
</feature>
<evidence type="ECO:0000256" key="7">
    <source>
        <dbReference type="ARBA" id="ARBA00023004"/>
    </source>
</evidence>
<dbReference type="GO" id="GO:0046872">
    <property type="term" value="F:metal ion binding"/>
    <property type="evidence" value="ECO:0007669"/>
    <property type="project" value="UniProtKB-KW"/>
</dbReference>
<dbReference type="InterPro" id="IPR036909">
    <property type="entry name" value="Cyt_c-like_dom_sf"/>
</dbReference>
<evidence type="ECO:0000259" key="11">
    <source>
        <dbReference type="PROSITE" id="PS51007"/>
    </source>
</evidence>
<keyword evidence="7 9" id="KW-0408">Iron</keyword>